<evidence type="ECO:0000313" key="3">
    <source>
        <dbReference type="Proteomes" id="UP000070422"/>
    </source>
</evidence>
<dbReference type="GO" id="GO:0033194">
    <property type="term" value="P:response to hydroperoxide"/>
    <property type="evidence" value="ECO:0007669"/>
    <property type="project" value="TreeGrafter"/>
</dbReference>
<dbReference type="InterPro" id="IPR005583">
    <property type="entry name" value="YaaA"/>
</dbReference>
<dbReference type="PANTHER" id="PTHR30283">
    <property type="entry name" value="PEROXIDE STRESS RESPONSE PROTEIN YAAA"/>
    <property type="match status" value="1"/>
</dbReference>
<evidence type="ECO:0000256" key="1">
    <source>
        <dbReference type="HAMAP-Rule" id="MF_00652"/>
    </source>
</evidence>
<accession>A0A133XR20</accession>
<comment type="similarity">
    <text evidence="1">Belongs to the UPF0246 family.</text>
</comment>
<sequence>MKIILAPAKEMNPQHVVSGDWQLSEKSRKIMEVYQTLSSEEIQDMMQVSKKKLREVLTFQENFSAPETYRALDLYNGLVFRQIEEVHPDYLEEHLRILSAFYGVLKPGDRIKPYRLDFNMSFQVEGEDLRQFWGKEFDRFFEEGELVLNLASVEFSSCLTPQRYQWVDFDFYEVVDGLPKRHSTISKKARGLMVTYLNQKEVTTLEEVKAFDLMGYAYVPEESTDHCLVFRRDH</sequence>
<dbReference type="Proteomes" id="UP000070422">
    <property type="component" value="Unassembled WGS sequence"/>
</dbReference>
<reference evidence="2 3" key="1">
    <citation type="submission" date="2016-01" db="EMBL/GenBank/DDBJ databases">
        <authorList>
            <person name="Oliw E.H."/>
        </authorList>
    </citation>
    <scope>NUCLEOTIDE SEQUENCE [LARGE SCALE GENOMIC DNA]</scope>
    <source>
        <strain evidence="2 3">KA00635</strain>
    </source>
</reference>
<dbReference type="AlphaFoldDB" id="A0A133XR20"/>
<dbReference type="PATRIC" id="fig|87541.4.peg.1678"/>
<proteinExistence type="inferred from homology"/>
<dbReference type="EMBL" id="LSCQ01000100">
    <property type="protein sequence ID" value="KXB33407.1"/>
    <property type="molecule type" value="Genomic_DNA"/>
</dbReference>
<dbReference type="RefSeq" id="WP_060937337.1">
    <property type="nucleotide sequence ID" value="NZ_JASOZP010000002.1"/>
</dbReference>
<name>A0A133XR20_9LACT</name>
<dbReference type="OrthoDB" id="9777133at2"/>
<comment type="caution">
    <text evidence="2">The sequence shown here is derived from an EMBL/GenBank/DDBJ whole genome shotgun (WGS) entry which is preliminary data.</text>
</comment>
<gene>
    <name evidence="2" type="ORF">HMPREF3187_01698</name>
</gene>
<protein>
    <recommendedName>
        <fullName evidence="1">UPF0246 protein HMPREF3187_01698</fullName>
    </recommendedName>
</protein>
<dbReference type="Pfam" id="PF03883">
    <property type="entry name" value="H2O2_YaaD"/>
    <property type="match status" value="1"/>
</dbReference>
<dbReference type="GO" id="GO:0005829">
    <property type="term" value="C:cytosol"/>
    <property type="evidence" value="ECO:0007669"/>
    <property type="project" value="TreeGrafter"/>
</dbReference>
<dbReference type="HAMAP" id="MF_00652">
    <property type="entry name" value="UPF0246"/>
    <property type="match status" value="1"/>
</dbReference>
<dbReference type="PANTHER" id="PTHR30283:SF4">
    <property type="entry name" value="PEROXIDE STRESS RESISTANCE PROTEIN YAAA"/>
    <property type="match status" value="1"/>
</dbReference>
<evidence type="ECO:0000313" key="2">
    <source>
        <dbReference type="EMBL" id="KXB33407.1"/>
    </source>
</evidence>
<organism evidence="2 3">
    <name type="scientific">Aerococcus christensenii</name>
    <dbReference type="NCBI Taxonomy" id="87541"/>
    <lineage>
        <taxon>Bacteria</taxon>
        <taxon>Bacillati</taxon>
        <taxon>Bacillota</taxon>
        <taxon>Bacilli</taxon>
        <taxon>Lactobacillales</taxon>
        <taxon>Aerococcaceae</taxon>
        <taxon>Aerococcus</taxon>
    </lineage>
</organism>